<dbReference type="RefSeq" id="WP_145938142.1">
    <property type="nucleotide sequence ID" value="NZ_BNAV01000005.1"/>
</dbReference>
<dbReference type="InterPro" id="IPR004390">
    <property type="entry name" value="SR_rcpt_FtsY"/>
</dbReference>
<evidence type="ECO:0000256" key="10">
    <source>
        <dbReference type="SAM" id="MobiDB-lite"/>
    </source>
</evidence>
<dbReference type="EMBL" id="BNAV01000005">
    <property type="protein sequence ID" value="GHF63216.1"/>
    <property type="molecule type" value="Genomic_DNA"/>
</dbReference>
<evidence type="ECO:0000256" key="2">
    <source>
        <dbReference type="ARBA" id="ARBA00022490"/>
    </source>
</evidence>
<dbReference type="GO" id="GO:0005737">
    <property type="term" value="C:cytoplasm"/>
    <property type="evidence" value="ECO:0007669"/>
    <property type="project" value="UniProtKB-SubCell"/>
</dbReference>
<comment type="function">
    <text evidence="9">Involved in targeting and insertion of nascent membrane proteins into the cytoplasmic membrane. Acts as a receptor for the complex formed by the signal recognition particle (SRP) and the ribosome-nascent chain (RNC).</text>
</comment>
<dbReference type="InterPro" id="IPR036225">
    <property type="entry name" value="SRP/SRP_N"/>
</dbReference>
<comment type="subcellular location">
    <subcellularLocation>
        <location evidence="9">Cell membrane</location>
        <topology evidence="9">Peripheral membrane protein</topology>
        <orientation evidence="9">Cytoplasmic side</orientation>
    </subcellularLocation>
    <subcellularLocation>
        <location evidence="9">Cytoplasm</location>
    </subcellularLocation>
</comment>
<feature type="compositionally biased region" description="Basic and acidic residues" evidence="10">
    <location>
        <begin position="89"/>
        <end position="100"/>
    </location>
</feature>
<dbReference type="Proteomes" id="UP000658656">
    <property type="component" value="Unassembled WGS sequence"/>
</dbReference>
<feature type="transmembrane region" description="Helical" evidence="11">
    <location>
        <begin position="6"/>
        <end position="28"/>
    </location>
</feature>
<keyword evidence="14" id="KW-1185">Reference proteome</keyword>
<evidence type="ECO:0000256" key="6">
    <source>
        <dbReference type="ARBA" id="ARBA00023136"/>
    </source>
</evidence>
<dbReference type="Pfam" id="PF00448">
    <property type="entry name" value="SRP54"/>
    <property type="match status" value="1"/>
</dbReference>
<evidence type="ECO:0000256" key="1">
    <source>
        <dbReference type="ARBA" id="ARBA00022475"/>
    </source>
</evidence>
<dbReference type="SUPFAM" id="SSF52540">
    <property type="entry name" value="P-loop containing nucleoside triphosphate hydrolases"/>
    <property type="match status" value="1"/>
</dbReference>
<dbReference type="PROSITE" id="PS00300">
    <property type="entry name" value="SRP54"/>
    <property type="match status" value="1"/>
</dbReference>
<dbReference type="InterPro" id="IPR027417">
    <property type="entry name" value="P-loop_NTPase"/>
</dbReference>
<evidence type="ECO:0000256" key="8">
    <source>
        <dbReference type="ARBA" id="ARBA00048027"/>
    </source>
</evidence>
<keyword evidence="1 9" id="KW-1003">Cell membrane</keyword>
<dbReference type="InterPro" id="IPR042101">
    <property type="entry name" value="SRP54_N_sf"/>
</dbReference>
<dbReference type="GO" id="GO:0005886">
    <property type="term" value="C:plasma membrane"/>
    <property type="evidence" value="ECO:0007669"/>
    <property type="project" value="UniProtKB-SubCell"/>
</dbReference>
<dbReference type="GO" id="GO:0005047">
    <property type="term" value="F:signal recognition particle binding"/>
    <property type="evidence" value="ECO:0007669"/>
    <property type="project" value="TreeGrafter"/>
</dbReference>
<dbReference type="SMART" id="SM00962">
    <property type="entry name" value="SRP54"/>
    <property type="match status" value="1"/>
</dbReference>
<dbReference type="SUPFAM" id="SSF47364">
    <property type="entry name" value="Domain of the SRP/SRP receptor G-proteins"/>
    <property type="match status" value="1"/>
</dbReference>
<dbReference type="GO" id="GO:0005525">
    <property type="term" value="F:GTP binding"/>
    <property type="evidence" value="ECO:0007669"/>
    <property type="project" value="UniProtKB-UniRule"/>
</dbReference>
<dbReference type="FunFam" id="3.40.50.300:FF:000053">
    <property type="entry name" value="Signal recognition particle receptor FtsY"/>
    <property type="match status" value="1"/>
</dbReference>
<dbReference type="FunFam" id="1.20.120.140:FF:000002">
    <property type="entry name" value="Signal recognition particle receptor FtsY"/>
    <property type="match status" value="1"/>
</dbReference>
<gene>
    <name evidence="9 13" type="primary">ftsY</name>
    <name evidence="13" type="ORF">GCM10017566_41040</name>
</gene>
<keyword evidence="7 9" id="KW-0675">Receptor</keyword>
<dbReference type="HAMAP" id="MF_00920">
    <property type="entry name" value="FtsY"/>
    <property type="match status" value="1"/>
</dbReference>
<comment type="catalytic activity">
    <reaction evidence="8 9">
        <text>GTP + H2O = GDP + phosphate + H(+)</text>
        <dbReference type="Rhea" id="RHEA:19669"/>
        <dbReference type="ChEBI" id="CHEBI:15377"/>
        <dbReference type="ChEBI" id="CHEBI:15378"/>
        <dbReference type="ChEBI" id="CHEBI:37565"/>
        <dbReference type="ChEBI" id="CHEBI:43474"/>
        <dbReference type="ChEBI" id="CHEBI:58189"/>
        <dbReference type="EC" id="3.6.5.4"/>
    </reaction>
</comment>
<comment type="similarity">
    <text evidence="9">Belongs to the GTP-binding SRP family. FtsY subfamily.</text>
</comment>
<keyword evidence="4 9" id="KW-0378">Hydrolase</keyword>
<dbReference type="SMART" id="SM00963">
    <property type="entry name" value="SRP54_N"/>
    <property type="match status" value="1"/>
</dbReference>
<evidence type="ECO:0000256" key="5">
    <source>
        <dbReference type="ARBA" id="ARBA00023134"/>
    </source>
</evidence>
<evidence type="ECO:0000313" key="14">
    <source>
        <dbReference type="Proteomes" id="UP000658656"/>
    </source>
</evidence>
<evidence type="ECO:0000259" key="12">
    <source>
        <dbReference type="PROSITE" id="PS00300"/>
    </source>
</evidence>
<evidence type="ECO:0000256" key="11">
    <source>
        <dbReference type="SAM" id="Phobius"/>
    </source>
</evidence>
<evidence type="ECO:0000313" key="13">
    <source>
        <dbReference type="EMBL" id="GHF63216.1"/>
    </source>
</evidence>
<dbReference type="PANTHER" id="PTHR43134">
    <property type="entry name" value="SIGNAL RECOGNITION PARTICLE RECEPTOR SUBUNIT ALPHA"/>
    <property type="match status" value="1"/>
</dbReference>
<evidence type="ECO:0000256" key="4">
    <source>
        <dbReference type="ARBA" id="ARBA00022801"/>
    </source>
</evidence>
<evidence type="ECO:0000256" key="3">
    <source>
        <dbReference type="ARBA" id="ARBA00022741"/>
    </source>
</evidence>
<name>A0A8H9MBA1_9PSEU</name>
<dbReference type="OrthoDB" id="9804720at2"/>
<dbReference type="SMART" id="SM00382">
    <property type="entry name" value="AAA"/>
    <property type="match status" value="1"/>
</dbReference>
<keyword evidence="5 9" id="KW-0342">GTP-binding</keyword>
<organism evidence="13 14">
    <name type="scientific">Amycolatopsis bartoniae</name>
    <dbReference type="NCBI Taxonomy" id="941986"/>
    <lineage>
        <taxon>Bacteria</taxon>
        <taxon>Bacillati</taxon>
        <taxon>Actinomycetota</taxon>
        <taxon>Actinomycetes</taxon>
        <taxon>Pseudonocardiales</taxon>
        <taxon>Pseudonocardiaceae</taxon>
        <taxon>Amycolatopsis</taxon>
    </lineage>
</organism>
<dbReference type="Gene3D" id="1.20.120.140">
    <property type="entry name" value="Signal recognition particle SRP54, nucleotide-binding domain"/>
    <property type="match status" value="1"/>
</dbReference>
<dbReference type="EC" id="3.6.5.4" evidence="9"/>
<dbReference type="InterPro" id="IPR000897">
    <property type="entry name" value="SRP54_GTPase_dom"/>
</dbReference>
<dbReference type="InterPro" id="IPR013822">
    <property type="entry name" value="Signal_recog_particl_SRP54_hlx"/>
</dbReference>
<proteinExistence type="inferred from homology"/>
<keyword evidence="2 9" id="KW-0963">Cytoplasm</keyword>
<feature type="binding site" evidence="9">
    <location>
        <begin position="380"/>
        <end position="383"/>
    </location>
    <ligand>
        <name>GTP</name>
        <dbReference type="ChEBI" id="CHEBI:37565"/>
    </ligand>
</feature>
<sequence>MSSNLWFWIILVVVVLLAIALVTGLTVARRRRINLRESERVERETKPRGGSYQAGGGIALAPGGEEAPPHPAGERTEVDGQPGVGDDASVPRDAPRRGIVDVKLPPEAPEEPVAREEIAPAAGRMERLRGRLSKSRSMFGQSLLGLLGAGDLDEDSWQDVEDTLLVADLGAATTTEIVDRLRSEISTRGVRTPEEARTLLREVLTDALRTEAPRAVRALPHTVDGQKQPAVVLVAGVNGTGKTTTTGKLARVLVAQESQVVLGAADTFRAAAADQLQTWAERVGAEVVRGKEGADPAAVAFDAVKRGVEAGVDAVLIDTAGRLHTKTGLMDELGKVKRVVEKQAKVDEVLLVLDATTGQNGLAQARVFREVIDVTGIVLTKLDGTAKGGIVFQVQRELGVPVKLVGLGEGPDDLAPFEPEAFVDALLG</sequence>
<reference evidence="13" key="1">
    <citation type="journal article" date="2014" name="Int. J. Syst. Evol. Microbiol.">
        <title>Complete genome sequence of Corynebacterium casei LMG S-19264T (=DSM 44701T), isolated from a smear-ripened cheese.</title>
        <authorList>
            <consortium name="US DOE Joint Genome Institute (JGI-PGF)"/>
            <person name="Walter F."/>
            <person name="Albersmeier A."/>
            <person name="Kalinowski J."/>
            <person name="Ruckert C."/>
        </authorList>
    </citation>
    <scope>NUCLEOTIDE SEQUENCE</scope>
    <source>
        <strain evidence="13">CGMCC 4.7679</strain>
    </source>
</reference>
<accession>A0A8H9MBA1</accession>
<keyword evidence="11" id="KW-1133">Transmembrane helix</keyword>
<dbReference type="AlphaFoldDB" id="A0A8H9MBA1"/>
<evidence type="ECO:0000256" key="7">
    <source>
        <dbReference type="ARBA" id="ARBA00023170"/>
    </source>
</evidence>
<dbReference type="PANTHER" id="PTHR43134:SF1">
    <property type="entry name" value="SIGNAL RECOGNITION PARTICLE RECEPTOR SUBUNIT ALPHA"/>
    <property type="match status" value="1"/>
</dbReference>
<dbReference type="InterPro" id="IPR003593">
    <property type="entry name" value="AAA+_ATPase"/>
</dbReference>
<feature type="domain" description="SRP54-type proteins GTP-binding" evidence="12">
    <location>
        <begin position="401"/>
        <end position="414"/>
    </location>
</feature>
<feature type="region of interest" description="Disordered" evidence="10">
    <location>
        <begin position="39"/>
        <end position="116"/>
    </location>
</feature>
<keyword evidence="11" id="KW-0812">Transmembrane</keyword>
<feature type="binding site" evidence="9">
    <location>
        <begin position="318"/>
        <end position="322"/>
    </location>
    <ligand>
        <name>GTP</name>
        <dbReference type="ChEBI" id="CHEBI:37565"/>
    </ligand>
</feature>
<dbReference type="Gene3D" id="3.40.50.300">
    <property type="entry name" value="P-loop containing nucleotide triphosphate hydrolases"/>
    <property type="match status" value="1"/>
</dbReference>
<dbReference type="Pfam" id="PF02881">
    <property type="entry name" value="SRP54_N"/>
    <property type="match status" value="1"/>
</dbReference>
<dbReference type="GO" id="GO:0006614">
    <property type="term" value="P:SRP-dependent cotranslational protein targeting to membrane"/>
    <property type="evidence" value="ECO:0007669"/>
    <property type="project" value="InterPro"/>
</dbReference>
<dbReference type="GO" id="GO:0003924">
    <property type="term" value="F:GTPase activity"/>
    <property type="evidence" value="ECO:0007669"/>
    <property type="project" value="UniProtKB-UniRule"/>
</dbReference>
<dbReference type="NCBIfam" id="TIGR00064">
    <property type="entry name" value="ftsY"/>
    <property type="match status" value="1"/>
</dbReference>
<keyword evidence="6 9" id="KW-0472">Membrane</keyword>
<reference evidence="13" key="2">
    <citation type="submission" date="2020-09" db="EMBL/GenBank/DDBJ databases">
        <authorList>
            <person name="Sun Q."/>
            <person name="Zhou Y."/>
        </authorList>
    </citation>
    <scope>NUCLEOTIDE SEQUENCE</scope>
    <source>
        <strain evidence="13">CGMCC 4.7679</strain>
    </source>
</reference>
<keyword evidence="3 9" id="KW-0547">Nucleotide-binding</keyword>
<comment type="caution">
    <text evidence="13">The sequence shown here is derived from an EMBL/GenBank/DDBJ whole genome shotgun (WGS) entry which is preliminary data.</text>
</comment>
<comment type="subunit">
    <text evidence="9">Part of the signal recognition particle protein translocation system, which is composed of SRP and FtsY.</text>
</comment>
<evidence type="ECO:0000256" key="9">
    <source>
        <dbReference type="HAMAP-Rule" id="MF_00920"/>
    </source>
</evidence>
<protein>
    <recommendedName>
        <fullName evidence="9">Signal recognition particle receptor FtsY</fullName>
        <shortName evidence="9">SRP receptor</shortName>
        <ecNumber evidence="9">3.6.5.4</ecNumber>
    </recommendedName>
</protein>
<feature type="binding site" evidence="9">
    <location>
        <begin position="236"/>
        <end position="243"/>
    </location>
    <ligand>
        <name>GTP</name>
        <dbReference type="ChEBI" id="CHEBI:37565"/>
    </ligand>
</feature>